<dbReference type="FunFam" id="3.40.50.300:FF:000019">
    <property type="entry name" value="Translation initiation factor IF-2"/>
    <property type="match status" value="1"/>
</dbReference>
<evidence type="ECO:0000256" key="7">
    <source>
        <dbReference type="HAMAP-Rule" id="MF_00100"/>
    </source>
</evidence>
<dbReference type="Gene3D" id="3.40.50.300">
    <property type="entry name" value="P-loop containing nucleotide triphosphate hydrolases"/>
    <property type="match status" value="1"/>
</dbReference>
<dbReference type="SUPFAM" id="SSF50447">
    <property type="entry name" value="Translation proteins"/>
    <property type="match status" value="2"/>
</dbReference>
<dbReference type="NCBIfam" id="TIGR00231">
    <property type="entry name" value="small_GTP"/>
    <property type="match status" value="1"/>
</dbReference>
<dbReference type="PANTHER" id="PTHR43381:SF4">
    <property type="entry name" value="EUKARYOTIC TRANSLATION INITIATION FACTOR 5B"/>
    <property type="match status" value="1"/>
</dbReference>
<proteinExistence type="inferred from homology"/>
<comment type="caution">
    <text evidence="11">The sequence shown here is derived from an EMBL/GenBank/DDBJ whole genome shotgun (WGS) entry which is preliminary data.</text>
</comment>
<feature type="binding site" evidence="7">
    <location>
        <begin position="223"/>
        <end position="227"/>
    </location>
    <ligand>
        <name>GTP</name>
        <dbReference type="ChEBI" id="CHEBI:37565"/>
    </ligand>
</feature>
<evidence type="ECO:0000256" key="6">
    <source>
        <dbReference type="ARBA" id="ARBA00023134"/>
    </source>
</evidence>
<comment type="similarity">
    <text evidence="1 7 8">Belongs to the TRAFAC class translation factor GTPase superfamily. Classic translation factor GTPase family. IF-2 subfamily.</text>
</comment>
<dbReference type="FunFam" id="3.40.50.10050:FF:000001">
    <property type="entry name" value="Translation initiation factor IF-2"/>
    <property type="match status" value="1"/>
</dbReference>
<evidence type="ECO:0000256" key="3">
    <source>
        <dbReference type="ARBA" id="ARBA00022540"/>
    </source>
</evidence>
<dbReference type="GO" id="GO:0005737">
    <property type="term" value="C:cytoplasm"/>
    <property type="evidence" value="ECO:0007669"/>
    <property type="project" value="UniProtKB-SubCell"/>
</dbReference>
<dbReference type="PROSITE" id="PS51722">
    <property type="entry name" value="G_TR_2"/>
    <property type="match status" value="1"/>
</dbReference>
<dbReference type="GO" id="GO:0005525">
    <property type="term" value="F:GTP binding"/>
    <property type="evidence" value="ECO:0007669"/>
    <property type="project" value="UniProtKB-KW"/>
</dbReference>
<dbReference type="InterPro" id="IPR027417">
    <property type="entry name" value="P-loop_NTPase"/>
</dbReference>
<dbReference type="Gene3D" id="2.40.30.10">
    <property type="entry name" value="Translation factors"/>
    <property type="match status" value="2"/>
</dbReference>
<feature type="region of interest" description="G-domain" evidence="7">
    <location>
        <begin position="171"/>
        <end position="319"/>
    </location>
</feature>
<keyword evidence="5 7" id="KW-0648">Protein biosynthesis</keyword>
<keyword evidence="4 7" id="KW-0547">Nucleotide-binding</keyword>
<dbReference type="AlphaFoldDB" id="A0A1G2BYZ7"/>
<comment type="function">
    <text evidence="7 8">One of the essential components for the initiation of protein synthesis. Protects formylmethionyl-tRNA from spontaneous hydrolysis and promotes its binding to the 30S ribosomal subunits. Also involved in the hydrolysis of GTP during the formation of the 70S ribosomal complex.</text>
</comment>
<dbReference type="EMBL" id="MHKQ01000009">
    <property type="protein sequence ID" value="OGY94374.1"/>
    <property type="molecule type" value="Genomic_DNA"/>
</dbReference>
<dbReference type="PANTHER" id="PTHR43381">
    <property type="entry name" value="TRANSLATION INITIATION FACTOR IF-2-RELATED"/>
    <property type="match status" value="1"/>
</dbReference>
<keyword evidence="6 7" id="KW-0342">GTP-binding</keyword>
<feature type="region of interest" description="Disordered" evidence="9">
    <location>
        <begin position="435"/>
        <end position="456"/>
    </location>
</feature>
<gene>
    <name evidence="7" type="primary">infB</name>
    <name evidence="11" type="ORF">A2406_03090</name>
</gene>
<feature type="domain" description="Tr-type G" evidence="10">
    <location>
        <begin position="168"/>
        <end position="337"/>
    </location>
</feature>
<dbReference type="HAMAP" id="MF_00100_B">
    <property type="entry name" value="IF_2_B"/>
    <property type="match status" value="1"/>
</dbReference>
<evidence type="ECO:0000256" key="2">
    <source>
        <dbReference type="ARBA" id="ARBA00020675"/>
    </source>
</evidence>
<dbReference type="GO" id="GO:0003924">
    <property type="term" value="F:GTPase activity"/>
    <property type="evidence" value="ECO:0007669"/>
    <property type="project" value="UniProtKB-UniRule"/>
</dbReference>
<dbReference type="NCBIfam" id="TIGR00487">
    <property type="entry name" value="IF-2"/>
    <property type="match status" value="1"/>
</dbReference>
<dbReference type="InterPro" id="IPR053905">
    <property type="entry name" value="EF-G-like_DII"/>
</dbReference>
<feature type="compositionally biased region" description="Polar residues" evidence="9">
    <location>
        <begin position="436"/>
        <end position="451"/>
    </location>
</feature>
<evidence type="ECO:0000313" key="11">
    <source>
        <dbReference type="EMBL" id="OGY94374.1"/>
    </source>
</evidence>
<evidence type="ECO:0000256" key="5">
    <source>
        <dbReference type="ARBA" id="ARBA00022917"/>
    </source>
</evidence>
<evidence type="ECO:0000256" key="4">
    <source>
        <dbReference type="ARBA" id="ARBA00022741"/>
    </source>
</evidence>
<dbReference type="InterPro" id="IPR000178">
    <property type="entry name" value="TF_IF2_bacterial-like"/>
</dbReference>
<accession>A0A1G2BYZ7</accession>
<dbReference type="InterPro" id="IPR005225">
    <property type="entry name" value="Small_GTP-bd"/>
</dbReference>
<dbReference type="InterPro" id="IPR000795">
    <property type="entry name" value="T_Tr_GTP-bd_dom"/>
</dbReference>
<evidence type="ECO:0000256" key="9">
    <source>
        <dbReference type="SAM" id="MobiDB-lite"/>
    </source>
</evidence>
<comment type="subcellular location">
    <subcellularLocation>
        <location evidence="7">Cytoplasm</location>
    </subcellularLocation>
</comment>
<evidence type="ECO:0000256" key="1">
    <source>
        <dbReference type="ARBA" id="ARBA00007733"/>
    </source>
</evidence>
<feature type="binding site" evidence="7">
    <location>
        <begin position="277"/>
        <end position="280"/>
    </location>
    <ligand>
        <name>GTP</name>
        <dbReference type="ChEBI" id="CHEBI:37565"/>
    </ligand>
</feature>
<dbReference type="InterPro" id="IPR023115">
    <property type="entry name" value="TIF_IF2_dom3"/>
</dbReference>
<dbReference type="CDD" id="cd03702">
    <property type="entry name" value="IF2_mtIF2_II"/>
    <property type="match status" value="1"/>
</dbReference>
<dbReference type="Gene3D" id="3.40.50.10050">
    <property type="entry name" value="Translation initiation factor IF- 2, domain 3"/>
    <property type="match status" value="1"/>
</dbReference>
<dbReference type="Pfam" id="PF00009">
    <property type="entry name" value="GTP_EFTU"/>
    <property type="match status" value="1"/>
</dbReference>
<dbReference type="InterPro" id="IPR006847">
    <property type="entry name" value="IF2_N"/>
</dbReference>
<feature type="binding site" evidence="7">
    <location>
        <begin position="177"/>
        <end position="184"/>
    </location>
    <ligand>
        <name>GTP</name>
        <dbReference type="ChEBI" id="CHEBI:37565"/>
    </ligand>
</feature>
<reference evidence="11 12" key="1">
    <citation type="journal article" date="2016" name="Nat. Commun.">
        <title>Thousands of microbial genomes shed light on interconnected biogeochemical processes in an aquifer system.</title>
        <authorList>
            <person name="Anantharaman K."/>
            <person name="Brown C.T."/>
            <person name="Hug L.A."/>
            <person name="Sharon I."/>
            <person name="Castelle C.J."/>
            <person name="Probst A.J."/>
            <person name="Thomas B.C."/>
            <person name="Singh A."/>
            <person name="Wilkins M.J."/>
            <person name="Karaoz U."/>
            <person name="Brodie E.L."/>
            <person name="Williams K.H."/>
            <person name="Hubbard S.S."/>
            <person name="Banfield J.F."/>
        </authorList>
    </citation>
    <scope>NUCLEOTIDE SEQUENCE [LARGE SCALE GENOMIC DNA]</scope>
</reference>
<sequence length="660" mass="72397">MNVSTLARQLKVTVNELLERLPGLGFDIGARALKVDDKLAPKIMAAWKKATKKEVFQKELSKIEERGKEPQGAKNLPVSKELSIAETIVVKDLAEKMKLPVAKLMAELMKNGIMVSLNERIDFDTATIIAEDLGFKVTRSNEEILEEQSKREKLKILLTNRPEHQQEIKAPVVVVMGHVDHGKTKLLDAIRETNIVDQEAGGITQHIGAYQVRKKDRLITFLDTPGHEAFKAMRSRGGQIADIAVLVVAADDGLQPQTLESISVIQKEKLPYIVAINKIDKEGADVDRVKQGLSEINMIPEDWGGKTICQPISAKFKKNISELLDTIILVADMEELKADPSGDAVGTIIESHVDKSAGPVATVLVQAGILKIGDMFLVGSVPGKIKIMQDWKGQAMPTAGPATPVKILGLKQLPSIGEILEVITDKKQYKVRLKEMSSQSKAMRNSSSINKNSDKENNENAVNLNLIIKSDVLGSAEAIEESLSKINVPNTNIQILKKGLGQITEDDVLNAAATNALIIGFHIKENKNLKSLADEKHVTILHFDIIYKLLEEVEKILKSIKGKKTIHKFLGKMQVLAIFKSTKNSMIVGGKITAGKITKKSKIKVLKNGQVEALGELLSLQSAKEAVSEVVEGNEAGLEYKGEPIIAIGDTLEFFEEIYE</sequence>
<dbReference type="CDD" id="cd01887">
    <property type="entry name" value="IF2_eIF5B"/>
    <property type="match status" value="1"/>
</dbReference>
<dbReference type="SUPFAM" id="SSF52156">
    <property type="entry name" value="Initiation factor IF2/eIF5b, domain 3"/>
    <property type="match status" value="1"/>
</dbReference>
<dbReference type="GO" id="GO:0003743">
    <property type="term" value="F:translation initiation factor activity"/>
    <property type="evidence" value="ECO:0007669"/>
    <property type="project" value="UniProtKB-UniRule"/>
</dbReference>
<keyword evidence="3 7" id="KW-0396">Initiation factor</keyword>
<dbReference type="Pfam" id="PF11987">
    <property type="entry name" value="IF-2"/>
    <property type="match status" value="1"/>
</dbReference>
<dbReference type="InterPro" id="IPR015760">
    <property type="entry name" value="TIF_IF2"/>
</dbReference>
<evidence type="ECO:0000256" key="8">
    <source>
        <dbReference type="RuleBase" id="RU000644"/>
    </source>
</evidence>
<dbReference type="Pfam" id="PF04760">
    <property type="entry name" value="IF2_N"/>
    <property type="match status" value="1"/>
</dbReference>
<evidence type="ECO:0000259" key="10">
    <source>
        <dbReference type="PROSITE" id="PS51722"/>
    </source>
</evidence>
<evidence type="ECO:0000313" key="12">
    <source>
        <dbReference type="Proteomes" id="UP000177626"/>
    </source>
</evidence>
<dbReference type="Proteomes" id="UP000177626">
    <property type="component" value="Unassembled WGS sequence"/>
</dbReference>
<dbReference type="SUPFAM" id="SSF52540">
    <property type="entry name" value="P-loop containing nucleoside triphosphate hydrolases"/>
    <property type="match status" value="1"/>
</dbReference>
<dbReference type="Pfam" id="PF22042">
    <property type="entry name" value="EF-G_D2"/>
    <property type="match status" value="1"/>
</dbReference>
<organism evidence="11 12">
    <name type="scientific">Candidatus Komeilibacteria bacterium RIFOXYC1_FULL_37_11</name>
    <dbReference type="NCBI Taxonomy" id="1798555"/>
    <lineage>
        <taxon>Bacteria</taxon>
        <taxon>Candidatus Komeiliibacteriota</taxon>
    </lineage>
</organism>
<dbReference type="InterPro" id="IPR036925">
    <property type="entry name" value="TIF_IF2_dom3_sf"/>
</dbReference>
<keyword evidence="7" id="KW-0963">Cytoplasm</keyword>
<protein>
    <recommendedName>
        <fullName evidence="2 7">Translation initiation factor IF-2</fullName>
    </recommendedName>
</protein>
<name>A0A1G2BYZ7_9BACT</name>
<dbReference type="InterPro" id="IPR009000">
    <property type="entry name" value="Transl_B-barrel_sf"/>
</dbReference>
<dbReference type="InterPro" id="IPR044145">
    <property type="entry name" value="IF2_II"/>
</dbReference>